<keyword evidence="1" id="KW-1133">Transmembrane helix</keyword>
<evidence type="ECO:0000256" key="2">
    <source>
        <dbReference type="SAM" id="SignalP"/>
    </source>
</evidence>
<reference evidence="3 4" key="1">
    <citation type="journal article" date="2015" name="Nature">
        <title>rRNA introns, odd ribosomes, and small enigmatic genomes across a large radiation of phyla.</title>
        <authorList>
            <person name="Brown C.T."/>
            <person name="Hug L.A."/>
            <person name="Thomas B.C."/>
            <person name="Sharon I."/>
            <person name="Castelle C.J."/>
            <person name="Singh A."/>
            <person name="Wilkins M.J."/>
            <person name="Williams K.H."/>
            <person name="Banfield J.F."/>
        </authorList>
    </citation>
    <scope>NUCLEOTIDE SEQUENCE [LARGE SCALE GENOMIC DNA]</scope>
</reference>
<evidence type="ECO:0000313" key="3">
    <source>
        <dbReference type="EMBL" id="KKQ90365.1"/>
    </source>
</evidence>
<dbReference type="AlphaFoldDB" id="A0A0G0LQV7"/>
<dbReference type="Proteomes" id="UP000033934">
    <property type="component" value="Unassembled WGS sequence"/>
</dbReference>
<feature type="transmembrane region" description="Helical" evidence="1">
    <location>
        <begin position="267"/>
        <end position="295"/>
    </location>
</feature>
<dbReference type="Gene3D" id="3.40.30.10">
    <property type="entry name" value="Glutaredoxin"/>
    <property type="match status" value="1"/>
</dbReference>
<accession>A0A0G0LQV7</accession>
<dbReference type="PROSITE" id="PS51354">
    <property type="entry name" value="GLUTAREDOXIN_2"/>
    <property type="match status" value="1"/>
</dbReference>
<name>A0A0G0LQV7_9BACT</name>
<dbReference type="SUPFAM" id="SSF52833">
    <property type="entry name" value="Thioredoxin-like"/>
    <property type="match status" value="1"/>
</dbReference>
<feature type="transmembrane region" description="Helical" evidence="1">
    <location>
        <begin position="211"/>
        <end position="234"/>
    </location>
</feature>
<feature type="transmembrane region" description="Helical" evidence="1">
    <location>
        <begin position="348"/>
        <end position="367"/>
    </location>
</feature>
<dbReference type="CDD" id="cd01659">
    <property type="entry name" value="TRX_superfamily"/>
    <property type="match status" value="1"/>
</dbReference>
<proteinExistence type="predicted"/>
<feature type="transmembrane region" description="Helical" evidence="1">
    <location>
        <begin position="315"/>
        <end position="336"/>
    </location>
</feature>
<keyword evidence="1" id="KW-0812">Transmembrane</keyword>
<sequence>MKRILIVLTLALSTFYFLLSSSLALAANKEITLFYGRECPHCQAEEKFLDKLTKLNPEVKITRYEVWHNSDNRPLFESESKKYGNDRLAVPLTIINGQAILGFDTDKTTGQEILQKLGIENKGEKGDKEVIKVPIFGQVDIKKLSLPTLTVILGLVDGFNPCAMWALVALLAFLVTLGSRKKVLIIGGSFLAASYLASFLYMTAWLKAFELVAFISYIRYAVAFFSLIVGFIYLRDFFKNKRECEVVDFKQRKKILDRMKNIGSTEFWVTAVIGAVILAITVNIIEFVCSVGLPVIYTQVLAGQHESSAAKYGYILLYCLFYMLDDFIVFIAALFTSRVLTFSGNYSYYSRLVGAIILFLLAAWLVISGIPK</sequence>
<keyword evidence="1" id="KW-0472">Membrane</keyword>
<dbReference type="PATRIC" id="fig|1618334.3.peg.124"/>
<feature type="transmembrane region" description="Helical" evidence="1">
    <location>
        <begin position="183"/>
        <end position="205"/>
    </location>
</feature>
<dbReference type="InterPro" id="IPR036249">
    <property type="entry name" value="Thioredoxin-like_sf"/>
</dbReference>
<comment type="caution">
    <text evidence="3">The sequence shown here is derived from an EMBL/GenBank/DDBJ whole genome shotgun (WGS) entry which is preliminary data.</text>
</comment>
<protein>
    <submittedName>
        <fullName evidence="3">Uncharacterized protein</fullName>
    </submittedName>
</protein>
<dbReference type="EMBL" id="LBVO01000007">
    <property type="protein sequence ID" value="KKQ90365.1"/>
    <property type="molecule type" value="Genomic_DNA"/>
</dbReference>
<keyword evidence="2" id="KW-0732">Signal</keyword>
<organism evidence="3 4">
    <name type="scientific">Berkelbacteria bacterium GW2011_GWA2_38_9</name>
    <dbReference type="NCBI Taxonomy" id="1618334"/>
    <lineage>
        <taxon>Bacteria</taxon>
        <taxon>Candidatus Berkelbacteria</taxon>
    </lineage>
</organism>
<feature type="signal peptide" evidence="2">
    <location>
        <begin position="1"/>
        <end position="26"/>
    </location>
</feature>
<feature type="transmembrane region" description="Helical" evidence="1">
    <location>
        <begin position="151"/>
        <end position="176"/>
    </location>
</feature>
<evidence type="ECO:0000313" key="4">
    <source>
        <dbReference type="Proteomes" id="UP000033934"/>
    </source>
</evidence>
<evidence type="ECO:0000256" key="1">
    <source>
        <dbReference type="SAM" id="Phobius"/>
    </source>
</evidence>
<gene>
    <name evidence="3" type="ORF">UT11_C0007G0007</name>
</gene>
<feature type="chain" id="PRO_5002533401" evidence="2">
    <location>
        <begin position="27"/>
        <end position="372"/>
    </location>
</feature>